<dbReference type="Gene3D" id="3.80.10.10">
    <property type="entry name" value="Ribonuclease Inhibitor"/>
    <property type="match status" value="1"/>
</dbReference>
<reference evidence="1" key="1">
    <citation type="journal article" date="2020" name="Fungal Divers.">
        <title>Resolving the Mortierellaceae phylogeny through synthesis of multi-gene phylogenetics and phylogenomics.</title>
        <authorList>
            <person name="Vandepol N."/>
            <person name="Liber J."/>
            <person name="Desiro A."/>
            <person name="Na H."/>
            <person name="Kennedy M."/>
            <person name="Barry K."/>
            <person name="Grigoriev I.V."/>
            <person name="Miller A.N."/>
            <person name="O'Donnell K."/>
            <person name="Stajich J.E."/>
            <person name="Bonito G."/>
        </authorList>
    </citation>
    <scope>NUCLEOTIDE SEQUENCE</scope>
    <source>
        <strain evidence="1">NRRL 6426</strain>
    </source>
</reference>
<dbReference type="SUPFAM" id="SSF52047">
    <property type="entry name" value="RNI-like"/>
    <property type="match status" value="1"/>
</dbReference>
<dbReference type="AlphaFoldDB" id="A0A9P5S3H2"/>
<proteinExistence type="predicted"/>
<name>A0A9P5S3H2_9FUNG</name>
<gene>
    <name evidence="1" type="ORF">BG015_002972</name>
</gene>
<feature type="non-terminal residue" evidence="1">
    <location>
        <position position="1"/>
    </location>
</feature>
<protein>
    <submittedName>
        <fullName evidence="1">Uncharacterized protein</fullName>
    </submittedName>
</protein>
<sequence length="527" mass="60488">TQMAQVCWLVFLNRGLVDLRLNGIPLLDRRVGQLLAGVIAGLSKLRRLEVLVHCVKRGDDWMRLWPYLFFACPPSIQKLRMIFEDYQANCGVRHSVEEEEVDDDDGEYYETNYGYEPKDMPHWEYYLDYEMEEEELEEDEGGMSEDLVVPAVAATSFVRRQEPLSNLEELFFHGMHGYHWDSLTDLRSMFTHCPNIKKLNTYVKAGDEAIKAMGQFIAKTCPKIEVLEGGSFQKDSRGSEEYRILTSLPAQQVIHVELIDCPLKIIDPAFNIKIQQHSIILREIHIGRNRSHVTISASTILKECSNLEALFVPFSINGYYITLDDALRSPWVCTKLQTLMIAISGCDLPVEREVLLPYYLRPPPITLSETYHFSQLEDLYQQIGTLTSLKDLNLRMVPLKANGQVDERKVNNNIAMSFPAMLSVGDTYAGRPGFLNHLSGLKKLETLRGSFSAETYESEKTIEWPEVVWMDQNWPLLRHAEFFSDKNKVTPPFKWLKSKRRNGRPLLRIVAGYESSGEIGSEDDDVF</sequence>
<dbReference type="Proteomes" id="UP000748756">
    <property type="component" value="Unassembled WGS sequence"/>
</dbReference>
<evidence type="ECO:0000313" key="1">
    <source>
        <dbReference type="EMBL" id="KAF9153656.1"/>
    </source>
</evidence>
<comment type="caution">
    <text evidence="1">The sequence shown here is derived from an EMBL/GenBank/DDBJ whole genome shotgun (WGS) entry which is preliminary data.</text>
</comment>
<evidence type="ECO:0000313" key="2">
    <source>
        <dbReference type="Proteomes" id="UP000748756"/>
    </source>
</evidence>
<dbReference type="OrthoDB" id="2448738at2759"/>
<dbReference type="InterPro" id="IPR032675">
    <property type="entry name" value="LRR_dom_sf"/>
</dbReference>
<dbReference type="EMBL" id="JAAAUQ010000162">
    <property type="protein sequence ID" value="KAF9153656.1"/>
    <property type="molecule type" value="Genomic_DNA"/>
</dbReference>
<accession>A0A9P5S3H2</accession>
<organism evidence="1 2">
    <name type="scientific">Linnemannia schmuckeri</name>
    <dbReference type="NCBI Taxonomy" id="64567"/>
    <lineage>
        <taxon>Eukaryota</taxon>
        <taxon>Fungi</taxon>
        <taxon>Fungi incertae sedis</taxon>
        <taxon>Mucoromycota</taxon>
        <taxon>Mortierellomycotina</taxon>
        <taxon>Mortierellomycetes</taxon>
        <taxon>Mortierellales</taxon>
        <taxon>Mortierellaceae</taxon>
        <taxon>Linnemannia</taxon>
    </lineage>
</organism>
<keyword evidence="2" id="KW-1185">Reference proteome</keyword>